<dbReference type="PANTHER" id="PTHR14969">
    <property type="entry name" value="SPHINGOSINE-1-PHOSPHATE PHOSPHOHYDROLASE"/>
    <property type="match status" value="1"/>
</dbReference>
<proteinExistence type="predicted"/>
<dbReference type="Gene3D" id="1.20.144.10">
    <property type="entry name" value="Phosphatidic acid phosphatase type 2/haloperoxidase"/>
    <property type="match status" value="1"/>
</dbReference>
<keyword evidence="1" id="KW-0732">Signal</keyword>
<sequence length="301" mass="33488">MKQTILIAIFLLNLVMQLHAQSEDSIRRNLPIQPKTQTDSINLKKNHYLIPYLSNPIRENEILSFGSKHEKYTTYRSPNEKKTFFNSSYSKFLIPTALISYGIIAQENKSLLNLDHSTNNEVGEHVSKHVPYDDYTQYAPTIAIYALDWTGIKAKHNFRDRTLIVASAYLVMGAAVQTMKSSFGVERPDGSNFHSFPSGHTATAFVGAHILFKEYKDVSPWIGIGGYTVATATGIMRVFNKKHWVSDVVAGAGIGIISAELGYILLPVWHNILGVKENHKSLVIAPVISTESAGLGLAYTF</sequence>
<gene>
    <name evidence="3" type="ORF">GGR06_000460</name>
</gene>
<dbReference type="PANTHER" id="PTHR14969:SF13">
    <property type="entry name" value="AT30094P"/>
    <property type="match status" value="1"/>
</dbReference>
<evidence type="ECO:0000256" key="1">
    <source>
        <dbReference type="SAM" id="SignalP"/>
    </source>
</evidence>
<reference evidence="3" key="1">
    <citation type="submission" date="2020-08" db="EMBL/GenBank/DDBJ databases">
        <title>Genomic Encyclopedia of Type Strains, Phase IV (KMG-IV): sequencing the most valuable type-strain genomes for metagenomic binning, comparative biology and taxonomic classification.</title>
        <authorList>
            <person name="Goeker M."/>
        </authorList>
    </citation>
    <scope>NUCLEOTIDE SEQUENCE [LARGE SCALE GENOMIC DNA]</scope>
    <source>
        <strain evidence="3">DSM 105720</strain>
    </source>
</reference>
<accession>A0A840D1P4</accession>
<feature type="signal peptide" evidence="1">
    <location>
        <begin position="1"/>
        <end position="20"/>
    </location>
</feature>
<evidence type="ECO:0000259" key="2">
    <source>
        <dbReference type="SMART" id="SM00014"/>
    </source>
</evidence>
<dbReference type="AlphaFoldDB" id="A0A840D1P4"/>
<dbReference type="SUPFAM" id="SSF48317">
    <property type="entry name" value="Acid phosphatase/Vanadium-dependent haloperoxidase"/>
    <property type="match status" value="1"/>
</dbReference>
<dbReference type="CDD" id="cd03394">
    <property type="entry name" value="PAP2_like_5"/>
    <property type="match status" value="1"/>
</dbReference>
<dbReference type="Proteomes" id="UP000560658">
    <property type="component" value="Unassembled WGS sequence"/>
</dbReference>
<feature type="chain" id="PRO_5032999671" description="Phosphatidic acid phosphatase type 2/haloperoxidase domain-containing protein" evidence="1">
    <location>
        <begin position="21"/>
        <end position="301"/>
    </location>
</feature>
<name>A0A840D1P4_9BACE</name>
<dbReference type="InterPro" id="IPR036938">
    <property type="entry name" value="PAP2/HPO_sf"/>
</dbReference>
<feature type="domain" description="Phosphatidic acid phosphatase type 2/haloperoxidase" evidence="2">
    <location>
        <begin position="162"/>
        <end position="263"/>
    </location>
</feature>
<dbReference type="InterPro" id="IPR000326">
    <property type="entry name" value="PAP2/HPO"/>
</dbReference>
<organism evidence="3 4">
    <name type="scientific">Bacteroides reticulotermitis</name>
    <dbReference type="NCBI Taxonomy" id="1133319"/>
    <lineage>
        <taxon>Bacteria</taxon>
        <taxon>Pseudomonadati</taxon>
        <taxon>Bacteroidota</taxon>
        <taxon>Bacteroidia</taxon>
        <taxon>Bacteroidales</taxon>
        <taxon>Bacteroidaceae</taxon>
        <taxon>Bacteroides</taxon>
    </lineage>
</organism>
<dbReference type="RefSeq" id="WP_044164358.1">
    <property type="nucleotide sequence ID" value="NZ_JACIER010000002.1"/>
</dbReference>
<dbReference type="SMART" id="SM00014">
    <property type="entry name" value="acidPPc"/>
    <property type="match status" value="1"/>
</dbReference>
<dbReference type="Pfam" id="PF01569">
    <property type="entry name" value="PAP2"/>
    <property type="match status" value="1"/>
</dbReference>
<comment type="caution">
    <text evidence="3">The sequence shown here is derived from an EMBL/GenBank/DDBJ whole genome shotgun (WGS) entry which is preliminary data.</text>
</comment>
<protein>
    <recommendedName>
        <fullName evidence="2">Phosphatidic acid phosphatase type 2/haloperoxidase domain-containing protein</fullName>
    </recommendedName>
</protein>
<keyword evidence="4" id="KW-1185">Reference proteome</keyword>
<evidence type="ECO:0000313" key="3">
    <source>
        <dbReference type="EMBL" id="MBB4042695.1"/>
    </source>
</evidence>
<evidence type="ECO:0000313" key="4">
    <source>
        <dbReference type="Proteomes" id="UP000560658"/>
    </source>
</evidence>
<dbReference type="EMBL" id="JACIER010000002">
    <property type="protein sequence ID" value="MBB4042695.1"/>
    <property type="molecule type" value="Genomic_DNA"/>
</dbReference>